<evidence type="ECO:0000313" key="2">
    <source>
        <dbReference type="Proteomes" id="UP000018144"/>
    </source>
</evidence>
<gene>
    <name evidence="1" type="ORF">PCON_08553</name>
</gene>
<name>U4LSQ6_PYROM</name>
<dbReference type="EMBL" id="HF935439">
    <property type="protein sequence ID" value="CCX30356.1"/>
    <property type="molecule type" value="Genomic_DNA"/>
</dbReference>
<dbReference type="Proteomes" id="UP000018144">
    <property type="component" value="Unassembled WGS sequence"/>
</dbReference>
<evidence type="ECO:0000313" key="1">
    <source>
        <dbReference type="EMBL" id="CCX30356.1"/>
    </source>
</evidence>
<proteinExistence type="predicted"/>
<dbReference type="AlphaFoldDB" id="U4LSQ6"/>
<sequence>MTGVRGIATPAEAEQCAPPLYSRKLLRVSLRRLTRLIGESPEALHRRFKGEISRVMMPLGPGLRELRNLEPKLRQNYSYSRVVKLVIYTVTRCPP</sequence>
<organism evidence="1 2">
    <name type="scientific">Pyronema omphalodes (strain CBS 100304)</name>
    <name type="common">Pyronema confluens</name>
    <dbReference type="NCBI Taxonomy" id="1076935"/>
    <lineage>
        <taxon>Eukaryota</taxon>
        <taxon>Fungi</taxon>
        <taxon>Dikarya</taxon>
        <taxon>Ascomycota</taxon>
        <taxon>Pezizomycotina</taxon>
        <taxon>Pezizomycetes</taxon>
        <taxon>Pezizales</taxon>
        <taxon>Pyronemataceae</taxon>
        <taxon>Pyronema</taxon>
    </lineage>
</organism>
<keyword evidence="2" id="KW-1185">Reference proteome</keyword>
<accession>U4LSQ6</accession>
<protein>
    <submittedName>
        <fullName evidence="1">Uncharacterized protein</fullName>
    </submittedName>
</protein>
<reference evidence="1 2" key="1">
    <citation type="journal article" date="2013" name="PLoS Genet.">
        <title>The genome and development-dependent transcriptomes of Pyronema confluens: a window into fungal evolution.</title>
        <authorList>
            <person name="Traeger S."/>
            <person name="Altegoer F."/>
            <person name="Freitag M."/>
            <person name="Gabaldon T."/>
            <person name="Kempken F."/>
            <person name="Kumar A."/>
            <person name="Marcet-Houben M."/>
            <person name="Poggeler S."/>
            <person name="Stajich J.E."/>
            <person name="Nowrousian M."/>
        </authorList>
    </citation>
    <scope>NUCLEOTIDE SEQUENCE [LARGE SCALE GENOMIC DNA]</scope>
    <source>
        <strain evidence="2">CBS 100304</strain>
        <tissue evidence="1">Vegetative mycelium</tissue>
    </source>
</reference>